<dbReference type="Gene3D" id="2.130.10.10">
    <property type="entry name" value="YVTN repeat-like/Quinoprotein amine dehydrogenase"/>
    <property type="match status" value="3"/>
</dbReference>
<feature type="repeat" description="WD" evidence="3">
    <location>
        <begin position="288"/>
        <end position="318"/>
    </location>
</feature>
<sequence length="318" mass="36034">CPPQLIKNTARVKYMAFSSDGKYLAIAGDHELSVWDWALGEQLFCSLTLWHNTTAISFTPDDRWIVRASDDGCVRFWDREDGHLKCTLVAHAEVIRYMAFDTNGRFTTATPEKAVRVWSYRVGDGKYGPVTLLDLSTSGRYLAIGRGEGTIDVYSVHTMIKVREFPTGEYISCLRVSPNDRFVAACCSGTFRLYDLQTGERSWGPCGNLQCAASVDISPDGRYLVTGGLEHLEVWDLERRRRVHRIPNQWYRIFKVAFTPDGRWIAAASTDGCVRFWDWTTGQLQFILRAHTSEIRAMAFGQDGQFATACADQTVRVW</sequence>
<evidence type="ECO:0000313" key="4">
    <source>
        <dbReference type="EMBL" id="ETS04315.1"/>
    </source>
</evidence>
<keyword evidence="1 3" id="KW-0853">WD repeat</keyword>
<name>A0A024SFF3_HYPJR</name>
<dbReference type="CDD" id="cd00200">
    <property type="entry name" value="WD40"/>
    <property type="match status" value="1"/>
</dbReference>
<dbReference type="AlphaFoldDB" id="A0A024SFF3"/>
<dbReference type="PROSITE" id="PS50082">
    <property type="entry name" value="WD_REPEATS_2"/>
    <property type="match status" value="3"/>
</dbReference>
<dbReference type="EMBL" id="KI911141">
    <property type="protein sequence ID" value="ETS04315.1"/>
    <property type="molecule type" value="Genomic_DNA"/>
</dbReference>
<dbReference type="PROSITE" id="PS50294">
    <property type="entry name" value="WD_REPEATS_REGION"/>
    <property type="match status" value="2"/>
</dbReference>
<dbReference type="KEGG" id="trr:M419DRAFT_53065"/>
<dbReference type="HOGENOM" id="CLU_875936_0_0_1"/>
<organism evidence="4 5">
    <name type="scientific">Hypocrea jecorina (strain ATCC 56765 / BCRC 32924 / NRRL 11460 / Rut C-30)</name>
    <name type="common">Trichoderma reesei</name>
    <dbReference type="NCBI Taxonomy" id="1344414"/>
    <lineage>
        <taxon>Eukaryota</taxon>
        <taxon>Fungi</taxon>
        <taxon>Dikarya</taxon>
        <taxon>Ascomycota</taxon>
        <taxon>Pezizomycotina</taxon>
        <taxon>Sordariomycetes</taxon>
        <taxon>Hypocreomycetidae</taxon>
        <taxon>Hypocreales</taxon>
        <taxon>Hypocreaceae</taxon>
        <taxon>Trichoderma</taxon>
    </lineage>
</organism>
<dbReference type="PANTHER" id="PTHR19848">
    <property type="entry name" value="WD40 REPEAT PROTEIN"/>
    <property type="match status" value="1"/>
</dbReference>
<feature type="non-terminal residue" evidence="4">
    <location>
        <position position="318"/>
    </location>
</feature>
<dbReference type="OrthoDB" id="341259at2759"/>
<accession>A0A024SFF3</accession>
<dbReference type="InterPro" id="IPR001680">
    <property type="entry name" value="WD40_rpt"/>
</dbReference>
<dbReference type="InterPro" id="IPR015943">
    <property type="entry name" value="WD40/YVTN_repeat-like_dom_sf"/>
</dbReference>
<feature type="non-terminal residue" evidence="4">
    <location>
        <position position="1"/>
    </location>
</feature>
<evidence type="ECO:0000256" key="1">
    <source>
        <dbReference type="ARBA" id="ARBA00022574"/>
    </source>
</evidence>
<dbReference type="SUPFAM" id="SSF50978">
    <property type="entry name" value="WD40 repeat-like"/>
    <property type="match status" value="1"/>
</dbReference>
<proteinExistence type="predicted"/>
<dbReference type="PANTHER" id="PTHR19848:SF8">
    <property type="entry name" value="F-BOX AND WD REPEAT DOMAIN CONTAINING 7"/>
    <property type="match status" value="1"/>
</dbReference>
<evidence type="ECO:0000256" key="3">
    <source>
        <dbReference type="PROSITE-ProRule" id="PRU00221"/>
    </source>
</evidence>
<feature type="repeat" description="WD" evidence="3">
    <location>
        <begin position="54"/>
        <end position="78"/>
    </location>
</feature>
<protein>
    <submittedName>
        <fullName evidence="4">WD40 repeat-like protein</fullName>
    </submittedName>
</protein>
<dbReference type="Proteomes" id="UP000024376">
    <property type="component" value="Unassembled WGS sequence"/>
</dbReference>
<feature type="repeat" description="WD" evidence="3">
    <location>
        <begin position="253"/>
        <end position="287"/>
    </location>
</feature>
<reference evidence="5" key="1">
    <citation type="journal article" date="2013" name="Ind. Biotechnol.">
        <title>Comparative genomics analysis of Trichoderma reesei strains.</title>
        <authorList>
            <person name="Koike H."/>
            <person name="Aerts A."/>
            <person name="LaButti K."/>
            <person name="Grigoriev I.V."/>
            <person name="Baker S.E."/>
        </authorList>
    </citation>
    <scope>NUCLEOTIDE SEQUENCE [LARGE SCALE GENOMIC DNA]</scope>
    <source>
        <strain evidence="5">ATCC 56765 / BCRC 32924 / NRRL 11460 / Rut C-30</strain>
    </source>
</reference>
<dbReference type="InterPro" id="IPR036322">
    <property type="entry name" value="WD40_repeat_dom_sf"/>
</dbReference>
<dbReference type="SMART" id="SM00320">
    <property type="entry name" value="WD40"/>
    <property type="match status" value="7"/>
</dbReference>
<evidence type="ECO:0000256" key="2">
    <source>
        <dbReference type="ARBA" id="ARBA00022737"/>
    </source>
</evidence>
<dbReference type="Pfam" id="PF00400">
    <property type="entry name" value="WD40"/>
    <property type="match status" value="6"/>
</dbReference>
<gene>
    <name evidence="4" type="ORF">M419DRAFT_53065</name>
</gene>
<evidence type="ECO:0000313" key="5">
    <source>
        <dbReference type="Proteomes" id="UP000024376"/>
    </source>
</evidence>
<keyword evidence="2" id="KW-0677">Repeat</keyword>